<protein>
    <submittedName>
        <fullName evidence="5">Helix-turn-helix transcriptional regulator</fullName>
    </submittedName>
</protein>
<accession>A0ABX8E9R6</accession>
<keyword evidence="6" id="KW-1185">Reference proteome</keyword>
<evidence type="ECO:0000256" key="2">
    <source>
        <dbReference type="ARBA" id="ARBA00023125"/>
    </source>
</evidence>
<dbReference type="Proteomes" id="UP000677126">
    <property type="component" value="Chromosome"/>
</dbReference>
<gene>
    <name evidence="5" type="ORF">HT578_15535</name>
</gene>
<evidence type="ECO:0000256" key="3">
    <source>
        <dbReference type="ARBA" id="ARBA00023163"/>
    </source>
</evidence>
<name>A0ABX8E9R6_9SPHN</name>
<dbReference type="Gene3D" id="1.10.10.60">
    <property type="entry name" value="Homeodomain-like"/>
    <property type="match status" value="1"/>
</dbReference>
<dbReference type="InterPro" id="IPR046532">
    <property type="entry name" value="DUF6597"/>
</dbReference>
<dbReference type="PANTHER" id="PTHR46796:SF13">
    <property type="entry name" value="HTH-TYPE TRANSCRIPTIONAL ACTIVATOR RHAS"/>
    <property type="match status" value="1"/>
</dbReference>
<dbReference type="EMBL" id="CP054856">
    <property type="protein sequence ID" value="QVM84911.1"/>
    <property type="molecule type" value="Genomic_DNA"/>
</dbReference>
<evidence type="ECO:0000259" key="4">
    <source>
        <dbReference type="PROSITE" id="PS01124"/>
    </source>
</evidence>
<sequence>MVQKKAPAFNPLIVPEFGVTPAGQPMSYNRGPSRDLAPWIGRIYISKVVLPPDYTLECSQFNDIACLRLQLAGRWAAKTANGWEEAERSACLFGPQTHPMPVRVSGSFTNIGVAIRPGASTALKGVPLGEIVNRLVRTGDLGLPEDELLARFAPEGTPEDWARALEDLFRERVEETGGAVPDPISVQFEQLAYRTPSMTVAQAARDCGVDRRRLERVILRDYGLPPKQVLRRARALDMASHLRGVGDRSEAEAIMLRYYDESHLIHEFADLFGVSPGQFAATAQPLLTLSLEARQARRLEDLKRIAPGDARPWQKAPA</sequence>
<evidence type="ECO:0000256" key="1">
    <source>
        <dbReference type="ARBA" id="ARBA00023015"/>
    </source>
</evidence>
<organism evidence="5 6">
    <name type="scientific">Novosphingobium decolorationis</name>
    <dbReference type="NCBI Taxonomy" id="2698673"/>
    <lineage>
        <taxon>Bacteria</taxon>
        <taxon>Pseudomonadati</taxon>
        <taxon>Pseudomonadota</taxon>
        <taxon>Alphaproteobacteria</taxon>
        <taxon>Sphingomonadales</taxon>
        <taxon>Sphingomonadaceae</taxon>
        <taxon>Novosphingobium</taxon>
    </lineage>
</organism>
<keyword evidence="2" id="KW-0238">DNA-binding</keyword>
<evidence type="ECO:0000313" key="6">
    <source>
        <dbReference type="Proteomes" id="UP000677126"/>
    </source>
</evidence>
<dbReference type="PROSITE" id="PS01124">
    <property type="entry name" value="HTH_ARAC_FAMILY_2"/>
    <property type="match status" value="1"/>
</dbReference>
<evidence type="ECO:0000313" key="5">
    <source>
        <dbReference type="EMBL" id="QVM84911.1"/>
    </source>
</evidence>
<dbReference type="SMART" id="SM00342">
    <property type="entry name" value="HTH_ARAC"/>
    <property type="match status" value="1"/>
</dbReference>
<dbReference type="Pfam" id="PF20240">
    <property type="entry name" value="DUF6597"/>
    <property type="match status" value="1"/>
</dbReference>
<dbReference type="InterPro" id="IPR050204">
    <property type="entry name" value="AraC_XylS_family_regulators"/>
</dbReference>
<dbReference type="PANTHER" id="PTHR46796">
    <property type="entry name" value="HTH-TYPE TRANSCRIPTIONAL ACTIVATOR RHAS-RELATED"/>
    <property type="match status" value="1"/>
</dbReference>
<proteinExistence type="predicted"/>
<reference evidence="5 6" key="1">
    <citation type="journal article" date="2021" name="Int. J. Syst. Evol. Microbiol.">
        <title>Novosphingobium decolorationis sp. nov., an aniline blue-decolourizing bacterium isolated from East Pacific sediment.</title>
        <authorList>
            <person name="Chen X."/>
            <person name="Dong B."/>
            <person name="Chen T."/>
            <person name="Ren N."/>
            <person name="Wang J."/>
            <person name="Xu Y."/>
            <person name="Yang J."/>
            <person name="Zhu S."/>
            <person name="Chen J."/>
        </authorList>
    </citation>
    <scope>NUCLEOTIDE SEQUENCE [LARGE SCALE GENOMIC DNA]</scope>
    <source>
        <strain evidence="5 6">502str22</strain>
    </source>
</reference>
<keyword evidence="1" id="KW-0805">Transcription regulation</keyword>
<dbReference type="InterPro" id="IPR018060">
    <property type="entry name" value="HTH_AraC"/>
</dbReference>
<dbReference type="Pfam" id="PF12833">
    <property type="entry name" value="HTH_18"/>
    <property type="match status" value="1"/>
</dbReference>
<feature type="domain" description="HTH araC/xylS-type" evidence="4">
    <location>
        <begin position="182"/>
        <end position="282"/>
    </location>
</feature>
<keyword evidence="3" id="KW-0804">Transcription</keyword>